<evidence type="ECO:0000313" key="10">
    <source>
        <dbReference type="Proteomes" id="UP000186040"/>
    </source>
</evidence>
<accession>A0A1Q9LLC5</accession>
<evidence type="ECO:0000256" key="1">
    <source>
        <dbReference type="ARBA" id="ARBA00004651"/>
    </source>
</evidence>
<reference evidence="9 10" key="1">
    <citation type="submission" date="2016-10" db="EMBL/GenBank/DDBJ databases">
        <title>The Draft Genome Sequence of Actinokineospora bangkokensis 44EHWT reveals the biosynthetic pathway of antifungal compounds Thailandins with unusual extender unit butylmalonyl-CoA.</title>
        <authorList>
            <person name="Greule A."/>
            <person name="Intra B."/>
            <person name="Flemming S."/>
            <person name="Rommel M.G."/>
            <person name="Panbangred W."/>
            <person name="Bechthold A."/>
        </authorList>
    </citation>
    <scope>NUCLEOTIDE SEQUENCE [LARGE SCALE GENOMIC DNA]</scope>
    <source>
        <strain evidence="9 10">44EHW</strain>
    </source>
</reference>
<feature type="transmembrane region" description="Helical" evidence="7">
    <location>
        <begin position="147"/>
        <end position="170"/>
    </location>
</feature>
<organism evidence="9 10">
    <name type="scientific">Actinokineospora bangkokensis</name>
    <dbReference type="NCBI Taxonomy" id="1193682"/>
    <lineage>
        <taxon>Bacteria</taxon>
        <taxon>Bacillati</taxon>
        <taxon>Actinomycetota</taxon>
        <taxon>Actinomycetes</taxon>
        <taxon>Pseudonocardiales</taxon>
        <taxon>Pseudonocardiaceae</taxon>
        <taxon>Actinokineospora</taxon>
    </lineage>
</organism>
<keyword evidence="3" id="KW-1003">Cell membrane</keyword>
<evidence type="ECO:0000256" key="3">
    <source>
        <dbReference type="ARBA" id="ARBA00022475"/>
    </source>
</evidence>
<dbReference type="Pfam" id="PF09335">
    <property type="entry name" value="VTT_dom"/>
    <property type="match status" value="1"/>
</dbReference>
<evidence type="ECO:0000256" key="6">
    <source>
        <dbReference type="ARBA" id="ARBA00023136"/>
    </source>
</evidence>
<keyword evidence="6 7" id="KW-0472">Membrane</keyword>
<evidence type="ECO:0000313" key="9">
    <source>
        <dbReference type="EMBL" id="OLR92836.1"/>
    </source>
</evidence>
<keyword evidence="4 7" id="KW-0812">Transmembrane</keyword>
<sequence length="210" mass="22583">MLDPVSEPTGITGWVVGVMEAVGAPGAGLAIAVENLFPPLPSEVFLPLAGFTAQQGHMNLLAAIIWTTAGSVVGALALYWLGASLGAARIRALVDRMPLVKVEDVDKTQAWFDRHGRKAVFLGRMVPLFRSFISIPAGVQRMSLVEFTLLTGAGSLIWNTALILAGYLLGTQWYLVEQYAGVFSKVVLGLLAAAVVWFVVRRVRGRAKQH</sequence>
<comment type="caution">
    <text evidence="9">The sequence shown here is derived from an EMBL/GenBank/DDBJ whole genome shotgun (WGS) entry which is preliminary data.</text>
</comment>
<gene>
    <name evidence="9" type="ORF">BJP25_19640</name>
</gene>
<dbReference type="PANTHER" id="PTHR42709:SF6">
    <property type="entry name" value="UNDECAPRENYL PHOSPHATE TRANSPORTER A"/>
    <property type="match status" value="1"/>
</dbReference>
<comment type="similarity">
    <text evidence="2">Belongs to the DedA family.</text>
</comment>
<comment type="subcellular location">
    <subcellularLocation>
        <location evidence="1">Cell membrane</location>
        <topology evidence="1">Multi-pass membrane protein</topology>
    </subcellularLocation>
</comment>
<dbReference type="GO" id="GO:0005886">
    <property type="term" value="C:plasma membrane"/>
    <property type="evidence" value="ECO:0007669"/>
    <property type="project" value="UniProtKB-SubCell"/>
</dbReference>
<dbReference type="STRING" id="1193682.BJP25_19640"/>
<evidence type="ECO:0000256" key="2">
    <source>
        <dbReference type="ARBA" id="ARBA00010792"/>
    </source>
</evidence>
<feature type="transmembrane region" description="Helical" evidence="7">
    <location>
        <begin position="182"/>
        <end position="200"/>
    </location>
</feature>
<name>A0A1Q9LLC5_9PSEU</name>
<feature type="transmembrane region" description="Helical" evidence="7">
    <location>
        <begin position="60"/>
        <end position="81"/>
    </location>
</feature>
<dbReference type="Proteomes" id="UP000186040">
    <property type="component" value="Unassembled WGS sequence"/>
</dbReference>
<dbReference type="PANTHER" id="PTHR42709">
    <property type="entry name" value="ALKALINE PHOSPHATASE LIKE PROTEIN"/>
    <property type="match status" value="1"/>
</dbReference>
<dbReference type="OrthoDB" id="9813426at2"/>
<evidence type="ECO:0000256" key="4">
    <source>
        <dbReference type="ARBA" id="ARBA00022692"/>
    </source>
</evidence>
<evidence type="ECO:0000259" key="8">
    <source>
        <dbReference type="Pfam" id="PF09335"/>
    </source>
</evidence>
<keyword evidence="5 7" id="KW-1133">Transmembrane helix</keyword>
<proteinExistence type="inferred from homology"/>
<protein>
    <recommendedName>
        <fullName evidence="8">VTT domain-containing protein</fullName>
    </recommendedName>
</protein>
<dbReference type="RefSeq" id="WP_075975447.1">
    <property type="nucleotide sequence ID" value="NZ_MKQR01000015.1"/>
</dbReference>
<dbReference type="InterPro" id="IPR051311">
    <property type="entry name" value="DedA_domain"/>
</dbReference>
<feature type="domain" description="VTT" evidence="8">
    <location>
        <begin position="40"/>
        <end position="167"/>
    </location>
</feature>
<dbReference type="AlphaFoldDB" id="A0A1Q9LLC5"/>
<keyword evidence="10" id="KW-1185">Reference proteome</keyword>
<evidence type="ECO:0000256" key="5">
    <source>
        <dbReference type="ARBA" id="ARBA00022989"/>
    </source>
</evidence>
<evidence type="ECO:0000256" key="7">
    <source>
        <dbReference type="SAM" id="Phobius"/>
    </source>
</evidence>
<dbReference type="EMBL" id="MKQR01000015">
    <property type="protein sequence ID" value="OLR92836.1"/>
    <property type="molecule type" value="Genomic_DNA"/>
</dbReference>
<dbReference type="InterPro" id="IPR032816">
    <property type="entry name" value="VTT_dom"/>
</dbReference>